<dbReference type="AlphaFoldDB" id="A0A9D2K5G6"/>
<evidence type="ECO:0000313" key="2">
    <source>
        <dbReference type="EMBL" id="HIZ79850.1"/>
    </source>
</evidence>
<comment type="caution">
    <text evidence="2">The sequence shown here is derived from an EMBL/GenBank/DDBJ whole genome shotgun (WGS) entry which is preliminary data.</text>
</comment>
<dbReference type="PANTHER" id="PTHR37825">
    <property type="entry name" value="TRNA(MET) CYTIDINE ACETATE LIGASE"/>
    <property type="match status" value="1"/>
</dbReference>
<dbReference type="Pfam" id="PF05636">
    <property type="entry name" value="HIGH_NTase1"/>
    <property type="match status" value="1"/>
</dbReference>
<protein>
    <submittedName>
        <fullName evidence="2">Nucleotidyltransferase family protein</fullName>
    </submittedName>
</protein>
<evidence type="ECO:0000313" key="3">
    <source>
        <dbReference type="Proteomes" id="UP000824101"/>
    </source>
</evidence>
<dbReference type="PANTHER" id="PTHR37825:SF1">
    <property type="entry name" value="TRNA(MET) CYTIDINE ACETATE LIGASE"/>
    <property type="match status" value="1"/>
</dbReference>
<proteinExistence type="predicted"/>
<gene>
    <name evidence="2" type="ORF">IAA17_08700</name>
</gene>
<dbReference type="EMBL" id="DXBC01000135">
    <property type="protein sequence ID" value="HIZ79850.1"/>
    <property type="molecule type" value="Genomic_DNA"/>
</dbReference>
<dbReference type="InterPro" id="IPR008513">
    <property type="entry name" value="tRNA(Met)_cyd_acetate_ligase"/>
</dbReference>
<organism evidence="2 3">
    <name type="scientific">Candidatus Lachnoclostridium stercorigallinarum</name>
    <dbReference type="NCBI Taxonomy" id="2838634"/>
    <lineage>
        <taxon>Bacteria</taxon>
        <taxon>Bacillati</taxon>
        <taxon>Bacillota</taxon>
        <taxon>Clostridia</taxon>
        <taxon>Lachnospirales</taxon>
        <taxon>Lachnospiraceae</taxon>
    </lineage>
</organism>
<reference evidence="2" key="2">
    <citation type="submission" date="2021-04" db="EMBL/GenBank/DDBJ databases">
        <authorList>
            <person name="Gilroy R."/>
        </authorList>
    </citation>
    <scope>NUCLEOTIDE SEQUENCE</scope>
    <source>
        <strain evidence="2">ChiBcec1-1093</strain>
    </source>
</reference>
<dbReference type="GO" id="GO:0008033">
    <property type="term" value="P:tRNA processing"/>
    <property type="evidence" value="ECO:0007669"/>
    <property type="project" value="UniProtKB-KW"/>
</dbReference>
<feature type="non-terminal residue" evidence="2">
    <location>
        <position position="173"/>
    </location>
</feature>
<dbReference type="Proteomes" id="UP000824101">
    <property type="component" value="Unassembled WGS sequence"/>
</dbReference>
<name>A0A9D2K5G6_9FIRM</name>
<accession>A0A9D2K5G6</accession>
<sequence length="173" mass="18926">MGEEIRRGSLPFPEDCSPLLNYAILAAGPGGYERFYGFSRELAGRLTAQAADGGSWQERILRLKTRNYTYTRVSRALLNLMLNLSAGEADTWKAACGPAPFARILGFRRSAAPLLSAIKKKSSIPVIAKTADAEKLLSPEALAMFQKGVLASQIRTSIAADKYKTAPVNEYRR</sequence>
<keyword evidence="1" id="KW-0819">tRNA processing</keyword>
<evidence type="ECO:0000256" key="1">
    <source>
        <dbReference type="ARBA" id="ARBA00022694"/>
    </source>
</evidence>
<reference evidence="2" key="1">
    <citation type="journal article" date="2021" name="PeerJ">
        <title>Extensive microbial diversity within the chicken gut microbiome revealed by metagenomics and culture.</title>
        <authorList>
            <person name="Gilroy R."/>
            <person name="Ravi A."/>
            <person name="Getino M."/>
            <person name="Pursley I."/>
            <person name="Horton D.L."/>
            <person name="Alikhan N.F."/>
            <person name="Baker D."/>
            <person name="Gharbi K."/>
            <person name="Hall N."/>
            <person name="Watson M."/>
            <person name="Adriaenssens E.M."/>
            <person name="Foster-Nyarko E."/>
            <person name="Jarju S."/>
            <person name="Secka A."/>
            <person name="Antonio M."/>
            <person name="Oren A."/>
            <person name="Chaudhuri R.R."/>
            <person name="La Ragione R."/>
            <person name="Hildebrand F."/>
            <person name="Pallen M.J."/>
        </authorList>
    </citation>
    <scope>NUCLEOTIDE SEQUENCE</scope>
    <source>
        <strain evidence="2">ChiBcec1-1093</strain>
    </source>
</reference>